<evidence type="ECO:0000313" key="2">
    <source>
        <dbReference type="EMBL" id="OAD67470.1"/>
    </source>
</evidence>
<sequence length="104" mass="11924">MNAHMKQSIVNKVLKEDQTILIVWLSGRLVGPSLFLYSIDKKVGSIITYTYEAFVECMYITRIHGCSSMREVWDPLDKVSKIGSRTTIQGWYMKAYQPIENTGT</sequence>
<proteinExistence type="predicted"/>
<dbReference type="Proteomes" id="UP000077315">
    <property type="component" value="Unassembled WGS sequence"/>
</dbReference>
<keyword evidence="3" id="KW-1185">Reference proteome</keyword>
<dbReference type="RefSeq" id="XP_018285510.1">
    <property type="nucleotide sequence ID" value="XM_018437202.1"/>
</dbReference>
<dbReference type="EMBL" id="KV440999">
    <property type="protein sequence ID" value="OAD67470.1"/>
    <property type="molecule type" value="Genomic_DNA"/>
</dbReference>
<protein>
    <submittedName>
        <fullName evidence="2">Uncharacterized protein</fullName>
    </submittedName>
</protein>
<evidence type="ECO:0000313" key="3">
    <source>
        <dbReference type="Proteomes" id="UP000077315"/>
    </source>
</evidence>
<dbReference type="GeneID" id="28998108"/>
<gene>
    <name evidence="2" type="ORF">PHYBLDRAFT_174167</name>
</gene>
<dbReference type="VEuPathDB" id="FungiDB:PHYBLDRAFT_174167"/>
<keyword evidence="1" id="KW-1133">Transmembrane helix</keyword>
<evidence type="ECO:0000256" key="1">
    <source>
        <dbReference type="SAM" id="Phobius"/>
    </source>
</evidence>
<reference evidence="3" key="1">
    <citation type="submission" date="2015-06" db="EMBL/GenBank/DDBJ databases">
        <title>Expansion of signal transduction pathways in fungi by whole-genome duplication.</title>
        <authorList>
            <consortium name="DOE Joint Genome Institute"/>
            <person name="Corrochano L.M."/>
            <person name="Kuo A."/>
            <person name="Marcet-Houben M."/>
            <person name="Polaino S."/>
            <person name="Salamov A."/>
            <person name="Villalobos J.M."/>
            <person name="Alvarez M.I."/>
            <person name="Avalos J."/>
            <person name="Benito E.P."/>
            <person name="Benoit I."/>
            <person name="Burger G."/>
            <person name="Camino L.P."/>
            <person name="Canovas D."/>
            <person name="Cerda-Olmedo E."/>
            <person name="Cheng J.-F."/>
            <person name="Dominguez A."/>
            <person name="Elias M."/>
            <person name="Eslava A.P."/>
            <person name="Glaser F."/>
            <person name="Grimwood J."/>
            <person name="Gutierrez G."/>
            <person name="Heitman J."/>
            <person name="Henrissat B."/>
            <person name="Iturriaga E.A."/>
            <person name="Lang B.F."/>
            <person name="Lavin J.L."/>
            <person name="Lee S."/>
            <person name="Li W."/>
            <person name="Lindquist E."/>
            <person name="Lopez-Garcia S."/>
            <person name="Luque E.M."/>
            <person name="Marcos A.T."/>
            <person name="Martin J."/>
            <person name="McCluskey K."/>
            <person name="Medina H.R."/>
            <person name="Miralles-Duran A."/>
            <person name="Miyazaki A."/>
            <person name="Munoz-Torres E."/>
            <person name="Oguiza J.A."/>
            <person name="Ohm R."/>
            <person name="Olmedo M."/>
            <person name="Orejas M."/>
            <person name="Ortiz-Castellanos L."/>
            <person name="Pisabarro A.G."/>
            <person name="Rodriguez-Romero J."/>
            <person name="Ruiz-Herrera J."/>
            <person name="Ruiz-Vazquez R."/>
            <person name="Sanz C."/>
            <person name="Schackwitz W."/>
            <person name="Schmutz J."/>
            <person name="Shahriari M."/>
            <person name="Shelest E."/>
            <person name="Silva-Franco F."/>
            <person name="Soanes D."/>
            <person name="Syed K."/>
            <person name="Tagua V.G."/>
            <person name="Talbot N.J."/>
            <person name="Thon M."/>
            <person name="De vries R.P."/>
            <person name="Wiebenga A."/>
            <person name="Yadav J.S."/>
            <person name="Braun E.L."/>
            <person name="Baker S."/>
            <person name="Garre V."/>
            <person name="Horwitz B."/>
            <person name="Torres-Martinez S."/>
            <person name="Idnurm A."/>
            <person name="Herrera-Estrella A."/>
            <person name="Gabaldon T."/>
            <person name="Grigoriev I.V."/>
        </authorList>
    </citation>
    <scope>NUCLEOTIDE SEQUENCE [LARGE SCALE GENOMIC DNA]</scope>
    <source>
        <strain evidence="3">NRRL 1555(-)</strain>
    </source>
</reference>
<dbReference type="InParanoid" id="A0A167K8D3"/>
<keyword evidence="1" id="KW-0812">Transmembrane</keyword>
<dbReference type="AlphaFoldDB" id="A0A167K8D3"/>
<name>A0A167K8D3_PHYB8</name>
<accession>A0A167K8D3</accession>
<organism evidence="2 3">
    <name type="scientific">Phycomyces blakesleeanus (strain ATCC 8743b / DSM 1359 / FGSC 10004 / NBRC 33097 / NRRL 1555)</name>
    <dbReference type="NCBI Taxonomy" id="763407"/>
    <lineage>
        <taxon>Eukaryota</taxon>
        <taxon>Fungi</taxon>
        <taxon>Fungi incertae sedis</taxon>
        <taxon>Mucoromycota</taxon>
        <taxon>Mucoromycotina</taxon>
        <taxon>Mucoromycetes</taxon>
        <taxon>Mucorales</taxon>
        <taxon>Phycomycetaceae</taxon>
        <taxon>Phycomyces</taxon>
    </lineage>
</organism>
<keyword evidence="1" id="KW-0472">Membrane</keyword>
<feature type="transmembrane region" description="Helical" evidence="1">
    <location>
        <begin position="20"/>
        <end position="39"/>
    </location>
</feature>